<protein>
    <submittedName>
        <fullName evidence="9">ABC transporter permease</fullName>
    </submittedName>
</protein>
<evidence type="ECO:0000256" key="1">
    <source>
        <dbReference type="ARBA" id="ARBA00004651"/>
    </source>
</evidence>
<dbReference type="InterPro" id="IPR050366">
    <property type="entry name" value="BP-dependent_transpt_permease"/>
</dbReference>
<accession>A0ABY6CE27</accession>
<evidence type="ECO:0000256" key="4">
    <source>
        <dbReference type="ARBA" id="ARBA00022692"/>
    </source>
</evidence>
<dbReference type="CDD" id="cd06261">
    <property type="entry name" value="TM_PBP2"/>
    <property type="match status" value="1"/>
</dbReference>
<dbReference type="SUPFAM" id="SSF161098">
    <property type="entry name" value="MetI-like"/>
    <property type="match status" value="1"/>
</dbReference>
<comment type="subcellular location">
    <subcellularLocation>
        <location evidence="1 7">Cell membrane</location>
        <topology evidence="1 7">Multi-pass membrane protein</topology>
    </subcellularLocation>
</comment>
<evidence type="ECO:0000256" key="5">
    <source>
        <dbReference type="ARBA" id="ARBA00022989"/>
    </source>
</evidence>
<reference evidence="9 10" key="1">
    <citation type="submission" date="2022-09" db="EMBL/GenBank/DDBJ databases">
        <title>Interaction between co-microsymbionts with complementary sets of symbiotic genes in legume-rhizobium systems.</title>
        <authorList>
            <person name="Safronova V."/>
            <person name="Sazanova A."/>
            <person name="Afonin A."/>
            <person name="Chirak E."/>
        </authorList>
    </citation>
    <scope>NUCLEOTIDE SEQUENCE [LARGE SCALE GENOMIC DNA]</scope>
    <source>
        <strain evidence="9 10">A18/4-1</strain>
    </source>
</reference>
<name>A0ABY6CE27_9HYPH</name>
<dbReference type="InterPro" id="IPR035906">
    <property type="entry name" value="MetI-like_sf"/>
</dbReference>
<evidence type="ECO:0000256" key="6">
    <source>
        <dbReference type="ARBA" id="ARBA00023136"/>
    </source>
</evidence>
<evidence type="ECO:0000256" key="3">
    <source>
        <dbReference type="ARBA" id="ARBA00022475"/>
    </source>
</evidence>
<dbReference type="Proteomes" id="UP001061862">
    <property type="component" value="Chromosome"/>
</dbReference>
<keyword evidence="2 7" id="KW-0813">Transport</keyword>
<evidence type="ECO:0000313" key="10">
    <source>
        <dbReference type="Proteomes" id="UP001061862"/>
    </source>
</evidence>
<keyword evidence="6 7" id="KW-0472">Membrane</keyword>
<feature type="transmembrane region" description="Helical" evidence="7">
    <location>
        <begin position="92"/>
        <end position="117"/>
    </location>
</feature>
<evidence type="ECO:0000259" key="8">
    <source>
        <dbReference type="PROSITE" id="PS50928"/>
    </source>
</evidence>
<dbReference type="PROSITE" id="PS50928">
    <property type="entry name" value="ABC_TM1"/>
    <property type="match status" value="1"/>
</dbReference>
<dbReference type="EMBL" id="CP104965">
    <property type="protein sequence ID" value="UXN70367.1"/>
    <property type="molecule type" value="Genomic_DNA"/>
</dbReference>
<dbReference type="InterPro" id="IPR000515">
    <property type="entry name" value="MetI-like"/>
</dbReference>
<dbReference type="RefSeq" id="WP_262169351.1">
    <property type="nucleotide sequence ID" value="NZ_CP104965.1"/>
</dbReference>
<gene>
    <name evidence="9" type="ORF">N8A98_03990</name>
</gene>
<sequence>MADIPVSTPLRPLPGFLRSRRLRRALSEPATLIGVILVVAHLLLALLAPLLAPYDTSALVGAPLQHPSWEFFMGTDQIGRDYFSRIIAGGRIALMVSFLGVAMAVVVGTALGVIAGYVGGRTDEIIMRIVDAMMAIPDLILIAILILALGTGPGALIPVVAVVYTWGVVRVIRAKTITLSTLDFVRSAELRGETRLAVMLREILPNLIGLLGVELAVRVSSAVLRISALSFLGLGISQPTPDWGLMVQEAMGVIFTDPWFLLLPAIMLSSLIIGVNFMVDGLSRAFGITTAELG</sequence>
<dbReference type="Gene3D" id="1.10.3720.10">
    <property type="entry name" value="MetI-like"/>
    <property type="match status" value="1"/>
</dbReference>
<dbReference type="Pfam" id="PF00528">
    <property type="entry name" value="BPD_transp_1"/>
    <property type="match status" value="1"/>
</dbReference>
<proteinExistence type="inferred from homology"/>
<evidence type="ECO:0000313" key="9">
    <source>
        <dbReference type="EMBL" id="UXN70367.1"/>
    </source>
</evidence>
<keyword evidence="3" id="KW-1003">Cell membrane</keyword>
<keyword evidence="10" id="KW-1185">Reference proteome</keyword>
<keyword evidence="5 7" id="KW-1133">Transmembrane helix</keyword>
<organism evidence="9 10">
    <name type="scientific">Devosia neptuniae</name>
    <dbReference type="NCBI Taxonomy" id="191302"/>
    <lineage>
        <taxon>Bacteria</taxon>
        <taxon>Pseudomonadati</taxon>
        <taxon>Pseudomonadota</taxon>
        <taxon>Alphaproteobacteria</taxon>
        <taxon>Hyphomicrobiales</taxon>
        <taxon>Devosiaceae</taxon>
        <taxon>Devosia</taxon>
    </lineage>
</organism>
<feature type="domain" description="ABC transmembrane type-1" evidence="8">
    <location>
        <begin position="90"/>
        <end position="279"/>
    </location>
</feature>
<dbReference type="PANTHER" id="PTHR43386">
    <property type="entry name" value="OLIGOPEPTIDE TRANSPORT SYSTEM PERMEASE PROTEIN APPC"/>
    <property type="match status" value="1"/>
</dbReference>
<dbReference type="PANTHER" id="PTHR43386:SF25">
    <property type="entry name" value="PEPTIDE ABC TRANSPORTER PERMEASE PROTEIN"/>
    <property type="match status" value="1"/>
</dbReference>
<keyword evidence="4 7" id="KW-0812">Transmembrane</keyword>
<evidence type="ECO:0000256" key="2">
    <source>
        <dbReference type="ARBA" id="ARBA00022448"/>
    </source>
</evidence>
<feature type="transmembrane region" description="Helical" evidence="7">
    <location>
        <begin position="259"/>
        <end position="279"/>
    </location>
</feature>
<feature type="transmembrane region" description="Helical" evidence="7">
    <location>
        <begin position="30"/>
        <end position="52"/>
    </location>
</feature>
<evidence type="ECO:0000256" key="7">
    <source>
        <dbReference type="RuleBase" id="RU363032"/>
    </source>
</evidence>
<comment type="similarity">
    <text evidence="7">Belongs to the binding-protein-dependent transport system permease family.</text>
</comment>